<dbReference type="AlphaFoldDB" id="A0A8R1HJZ8"/>
<dbReference type="SUPFAM" id="SSF53927">
    <property type="entry name" value="Cytidine deaminase-like"/>
    <property type="match status" value="1"/>
</dbReference>
<organism evidence="2 3">
    <name type="scientific">Caenorhabditis japonica</name>
    <dbReference type="NCBI Taxonomy" id="281687"/>
    <lineage>
        <taxon>Eukaryota</taxon>
        <taxon>Metazoa</taxon>
        <taxon>Ecdysozoa</taxon>
        <taxon>Nematoda</taxon>
        <taxon>Chromadorea</taxon>
        <taxon>Rhabditida</taxon>
        <taxon>Rhabditina</taxon>
        <taxon>Rhabditomorpha</taxon>
        <taxon>Rhabditoidea</taxon>
        <taxon>Rhabditidae</taxon>
        <taxon>Peloderinae</taxon>
        <taxon>Caenorhabditis</taxon>
    </lineage>
</organism>
<protein>
    <submittedName>
        <fullName evidence="2">CMP/dCMP-type deaminase domain-containing protein</fullName>
    </submittedName>
</protein>
<dbReference type="Proteomes" id="UP000005237">
    <property type="component" value="Unassembled WGS sequence"/>
</dbReference>
<dbReference type="PROSITE" id="PS51747">
    <property type="entry name" value="CYT_DCMP_DEAMINASES_2"/>
    <property type="match status" value="1"/>
</dbReference>
<keyword evidence="3" id="KW-1185">Reference proteome</keyword>
<dbReference type="Pfam" id="PF00383">
    <property type="entry name" value="dCMP_cyt_deam_1"/>
    <property type="match status" value="1"/>
</dbReference>
<evidence type="ECO:0000259" key="1">
    <source>
        <dbReference type="PROSITE" id="PS51747"/>
    </source>
</evidence>
<feature type="domain" description="CMP/dCMP-type deaminase" evidence="1">
    <location>
        <begin position="150"/>
        <end position="258"/>
    </location>
</feature>
<evidence type="ECO:0000313" key="2">
    <source>
        <dbReference type="EnsemblMetazoa" id="CJA00006b.1"/>
    </source>
</evidence>
<dbReference type="EnsemblMetazoa" id="CJA00006b.1">
    <property type="protein sequence ID" value="CJA00006b.1"/>
    <property type="gene ID" value="WBGene00119210"/>
</dbReference>
<accession>A0A8R1HJZ8</accession>
<name>A0A8R1HJZ8_CAEJA</name>
<dbReference type="InterPro" id="IPR016193">
    <property type="entry name" value="Cytidine_deaminase-like"/>
</dbReference>
<sequence length="271" mass="30424">MTQEEPAKKIRKIDFCSEIKVIPILDPKLTANTVPSTSYQAISLDNKKVIGQIIGRLKELPERLQHLKRVGKDGSVLISESREGAEKIIDELGNGEVRVENLKTVQVPSIKPSTRRQFDYAKQLWPTGFHPDHEIERLLDGTFLTSSHREYISSWIQKAIEIGNGSIAVQDSVLLSSASPSAHPLGHSVMEMVGSLPKRSESEYLGTGCDVFLANEPCAMCAMALVHFRVKRVFYACESKNGVLKEEEAELFPRFCQCIEKLEHILLWTYS</sequence>
<dbReference type="Gene3D" id="3.40.140.10">
    <property type="entry name" value="Cytidine Deaminase, domain 2"/>
    <property type="match status" value="1"/>
</dbReference>
<proteinExistence type="predicted"/>
<reference evidence="3" key="1">
    <citation type="submission" date="2010-08" db="EMBL/GenBank/DDBJ databases">
        <authorList>
            <consortium name="Caenorhabditis japonica Sequencing Consortium"/>
            <person name="Wilson R.K."/>
        </authorList>
    </citation>
    <scope>NUCLEOTIDE SEQUENCE [LARGE SCALE GENOMIC DNA]</scope>
    <source>
        <strain evidence="3">DF5081</strain>
    </source>
</reference>
<dbReference type="GO" id="GO:0003824">
    <property type="term" value="F:catalytic activity"/>
    <property type="evidence" value="ECO:0007669"/>
    <property type="project" value="InterPro"/>
</dbReference>
<evidence type="ECO:0000313" key="3">
    <source>
        <dbReference type="Proteomes" id="UP000005237"/>
    </source>
</evidence>
<dbReference type="InterPro" id="IPR002125">
    <property type="entry name" value="CMP_dCMP_dom"/>
</dbReference>
<reference evidence="2" key="2">
    <citation type="submission" date="2022-06" db="UniProtKB">
        <authorList>
            <consortium name="EnsemblMetazoa"/>
        </authorList>
    </citation>
    <scope>IDENTIFICATION</scope>
    <source>
        <strain evidence="2">DF5081</strain>
    </source>
</reference>